<dbReference type="EMBL" id="UOEI01000066">
    <property type="protein sequence ID" value="VAV91670.1"/>
    <property type="molecule type" value="Genomic_DNA"/>
</dbReference>
<reference evidence="1" key="1">
    <citation type="submission" date="2018-06" db="EMBL/GenBank/DDBJ databases">
        <authorList>
            <person name="Zhirakovskaya E."/>
        </authorList>
    </citation>
    <scope>NUCLEOTIDE SEQUENCE</scope>
</reference>
<accession>A0A3B0RFE2</accession>
<dbReference type="AlphaFoldDB" id="A0A3B0RFE2"/>
<sequence length="64" mass="7031">GTFTQREPDINRENTAALFAMVEDGRLAPRITRTLPLEEHRSAFDLLASRSATGKVVMTIGADD</sequence>
<gene>
    <name evidence="1" type="ORF">MNBD_ACTINO01-1515</name>
</gene>
<proteinExistence type="predicted"/>
<evidence type="ECO:0000313" key="1">
    <source>
        <dbReference type="EMBL" id="VAV91670.1"/>
    </source>
</evidence>
<organism evidence="1">
    <name type="scientific">hydrothermal vent metagenome</name>
    <dbReference type="NCBI Taxonomy" id="652676"/>
    <lineage>
        <taxon>unclassified sequences</taxon>
        <taxon>metagenomes</taxon>
        <taxon>ecological metagenomes</taxon>
    </lineage>
</organism>
<name>A0A3B0RFE2_9ZZZZ</name>
<dbReference type="Pfam" id="PF13602">
    <property type="entry name" value="ADH_zinc_N_2"/>
    <property type="match status" value="1"/>
</dbReference>
<dbReference type="Gene3D" id="3.90.180.10">
    <property type="entry name" value="Medium-chain alcohol dehydrogenases, catalytic domain"/>
    <property type="match status" value="1"/>
</dbReference>
<protein>
    <recommendedName>
        <fullName evidence="2">NADPH:quinone reductase</fullName>
    </recommendedName>
</protein>
<feature type="non-terminal residue" evidence="1">
    <location>
        <position position="1"/>
    </location>
</feature>
<evidence type="ECO:0008006" key="2">
    <source>
        <dbReference type="Google" id="ProtNLM"/>
    </source>
</evidence>